<protein>
    <submittedName>
        <fullName evidence="3">Uncharacterized protein</fullName>
    </submittedName>
</protein>
<evidence type="ECO:0000313" key="4">
    <source>
        <dbReference type="Proteomes" id="UP000525987"/>
    </source>
</evidence>
<dbReference type="AlphaFoldDB" id="A0A7W5BW92"/>
<keyword evidence="4" id="KW-1185">Reference proteome</keyword>
<accession>A0A7W5BW92</accession>
<dbReference type="PROSITE" id="PS51318">
    <property type="entry name" value="TAT"/>
    <property type="match status" value="1"/>
</dbReference>
<keyword evidence="2" id="KW-0732">Signal</keyword>
<feature type="chain" id="PRO_5030841700" evidence="2">
    <location>
        <begin position="31"/>
        <end position="108"/>
    </location>
</feature>
<feature type="region of interest" description="Disordered" evidence="1">
    <location>
        <begin position="60"/>
        <end position="108"/>
    </location>
</feature>
<proteinExistence type="predicted"/>
<feature type="signal peptide" evidence="2">
    <location>
        <begin position="1"/>
        <end position="30"/>
    </location>
</feature>
<feature type="compositionally biased region" description="Basic and acidic residues" evidence="1">
    <location>
        <begin position="60"/>
        <end position="71"/>
    </location>
</feature>
<reference evidence="3 4" key="1">
    <citation type="submission" date="2020-08" db="EMBL/GenBank/DDBJ databases">
        <title>Genomic Encyclopedia of Type Strains, Phase III (KMG-III): the genomes of soil and plant-associated and newly described type strains.</title>
        <authorList>
            <person name="Whitman W."/>
        </authorList>
    </citation>
    <scope>NUCLEOTIDE SEQUENCE [LARGE SCALE GENOMIC DNA]</scope>
    <source>
        <strain evidence="3 4">CECT 5995</strain>
    </source>
</reference>
<sequence length="108" mass="12982">MRNTDASSPTCPRRRRLLAALGLVGMAAYAAPTLTSVGQSHAGGWDDGRWRIVYESEPRARERRYVDDYREHRRHRDHHRRRHHHKHHHHHHSWSRHSRPSFSHPSRW</sequence>
<name>A0A7W5BW92_9GAMM</name>
<gene>
    <name evidence="3" type="ORF">FHR96_000836</name>
</gene>
<organism evidence="3 4">
    <name type="scientific">Halomonas organivorans</name>
    <dbReference type="NCBI Taxonomy" id="257772"/>
    <lineage>
        <taxon>Bacteria</taxon>
        <taxon>Pseudomonadati</taxon>
        <taxon>Pseudomonadota</taxon>
        <taxon>Gammaproteobacteria</taxon>
        <taxon>Oceanospirillales</taxon>
        <taxon>Halomonadaceae</taxon>
        <taxon>Halomonas</taxon>
    </lineage>
</organism>
<comment type="caution">
    <text evidence="3">The sequence shown here is derived from an EMBL/GenBank/DDBJ whole genome shotgun (WGS) entry which is preliminary data.</text>
</comment>
<dbReference type="EMBL" id="JACHXM010000002">
    <property type="protein sequence ID" value="MBB3139989.1"/>
    <property type="molecule type" value="Genomic_DNA"/>
</dbReference>
<dbReference type="Proteomes" id="UP000525987">
    <property type="component" value="Unassembled WGS sequence"/>
</dbReference>
<dbReference type="InterPro" id="IPR006311">
    <property type="entry name" value="TAT_signal"/>
</dbReference>
<evidence type="ECO:0000256" key="2">
    <source>
        <dbReference type="SAM" id="SignalP"/>
    </source>
</evidence>
<evidence type="ECO:0000313" key="3">
    <source>
        <dbReference type="EMBL" id="MBB3139989.1"/>
    </source>
</evidence>
<feature type="compositionally biased region" description="Basic residues" evidence="1">
    <location>
        <begin position="72"/>
        <end position="99"/>
    </location>
</feature>
<dbReference type="RefSeq" id="WP_183386399.1">
    <property type="nucleotide sequence ID" value="NZ_JACHXM010000002.1"/>
</dbReference>
<evidence type="ECO:0000256" key="1">
    <source>
        <dbReference type="SAM" id="MobiDB-lite"/>
    </source>
</evidence>